<dbReference type="GO" id="GO:0000428">
    <property type="term" value="C:DNA-directed RNA polymerase complex"/>
    <property type="evidence" value="ECO:0007669"/>
    <property type="project" value="UniProtKB-KW"/>
</dbReference>
<comment type="cofactor">
    <cofactor evidence="10">
        <name>Zn(2+)</name>
        <dbReference type="ChEBI" id="CHEBI:29105"/>
    </cofactor>
    <text evidence="10">Binds 1 zinc ion.</text>
</comment>
<organism evidence="11">
    <name type="scientific">Fervidicoccus fontis</name>
    <dbReference type="NCBI Taxonomy" id="683846"/>
    <lineage>
        <taxon>Archaea</taxon>
        <taxon>Thermoproteota</taxon>
        <taxon>Thermoprotei</taxon>
        <taxon>Fervidicoccales</taxon>
        <taxon>Fervidicoccaceae</taxon>
        <taxon>Fervidicoccus</taxon>
    </lineage>
</organism>
<dbReference type="EC" id="2.7.7.6" evidence="10"/>
<proteinExistence type="inferred from homology"/>
<sequence>MIIPVRCFTCGRVIGHLWEEFKQRVESGENAEKVLDDLGLDRYCCRRILIAHVPLIKQVMKFRPMR</sequence>
<evidence type="ECO:0000256" key="7">
    <source>
        <dbReference type="ARBA" id="ARBA00022833"/>
    </source>
</evidence>
<dbReference type="HAMAP" id="MF_00250">
    <property type="entry name" value="RNApol_arch_Rpo10"/>
    <property type="match status" value="1"/>
</dbReference>
<dbReference type="Pfam" id="PF01194">
    <property type="entry name" value="RNA_pol_N"/>
    <property type="match status" value="1"/>
</dbReference>
<dbReference type="GO" id="GO:0003899">
    <property type="term" value="F:DNA-directed RNA polymerase activity"/>
    <property type="evidence" value="ECO:0007669"/>
    <property type="project" value="UniProtKB-UniRule"/>
</dbReference>
<dbReference type="GO" id="GO:0005737">
    <property type="term" value="C:cytoplasm"/>
    <property type="evidence" value="ECO:0007669"/>
    <property type="project" value="UniProtKB-SubCell"/>
</dbReference>
<dbReference type="PROSITE" id="PS01112">
    <property type="entry name" value="RNA_POL_N_8KD"/>
    <property type="match status" value="1"/>
</dbReference>
<dbReference type="PANTHER" id="PTHR23431:SF3">
    <property type="entry name" value="DNA-DIRECTED RNA POLYMERASES I, II, AND III SUBUNIT RPABC5"/>
    <property type="match status" value="1"/>
</dbReference>
<dbReference type="AlphaFoldDB" id="A0A7J3ZLJ2"/>
<comment type="subcellular location">
    <subcellularLocation>
        <location evidence="1 10">Cytoplasm</location>
    </subcellularLocation>
</comment>
<keyword evidence="7 10" id="KW-0862">Zinc</keyword>
<dbReference type="InterPro" id="IPR020789">
    <property type="entry name" value="RNA_pol_suN_Zn-BS"/>
</dbReference>
<accession>A0A7J3ZLJ2</accession>
<evidence type="ECO:0000256" key="1">
    <source>
        <dbReference type="ARBA" id="ARBA00004496"/>
    </source>
</evidence>
<comment type="function">
    <text evidence="10">DNA-dependent RNA polymerase (RNAP) catalyzes the transcription of DNA into RNA using the four ribonucleoside triphosphates as substrates.</text>
</comment>
<dbReference type="GO" id="GO:0006351">
    <property type="term" value="P:DNA-templated transcription"/>
    <property type="evidence" value="ECO:0007669"/>
    <property type="project" value="UniProtKB-UniRule"/>
</dbReference>
<dbReference type="GO" id="GO:0003677">
    <property type="term" value="F:DNA binding"/>
    <property type="evidence" value="ECO:0007669"/>
    <property type="project" value="InterPro"/>
</dbReference>
<evidence type="ECO:0000256" key="10">
    <source>
        <dbReference type="HAMAP-Rule" id="MF_00250"/>
    </source>
</evidence>
<reference evidence="11" key="1">
    <citation type="journal article" date="2020" name="mSystems">
        <title>Genome- and Community-Level Interaction Insights into Carbon Utilization and Element Cycling Functions of Hydrothermarchaeota in Hydrothermal Sediment.</title>
        <authorList>
            <person name="Zhou Z."/>
            <person name="Liu Y."/>
            <person name="Xu W."/>
            <person name="Pan J."/>
            <person name="Luo Z.H."/>
            <person name="Li M."/>
        </authorList>
    </citation>
    <scope>NUCLEOTIDE SEQUENCE [LARGE SCALE GENOMIC DNA]</scope>
    <source>
        <strain evidence="11">SpSt-1116</strain>
    </source>
</reference>
<protein>
    <recommendedName>
        <fullName evidence="10">DNA-directed RNA polymerase subunit Rpo10</fullName>
        <ecNumber evidence="10">2.7.7.6</ecNumber>
    </recommendedName>
    <alternativeName>
        <fullName evidence="10">DNA-directed RNA polymerase subunit N</fullName>
    </alternativeName>
</protein>
<comment type="subunit">
    <text evidence="10">Part of the RNA polymerase complex.</text>
</comment>
<evidence type="ECO:0000256" key="5">
    <source>
        <dbReference type="ARBA" id="ARBA00022695"/>
    </source>
</evidence>
<dbReference type="PIRSF" id="PIRSF005653">
    <property type="entry name" value="RNA_pol_N/8_sub"/>
    <property type="match status" value="1"/>
</dbReference>
<comment type="subunit">
    <text evidence="9">Part of the 13-subunit RNA polymerase complex.</text>
</comment>
<evidence type="ECO:0000256" key="8">
    <source>
        <dbReference type="ARBA" id="ARBA00023163"/>
    </source>
</evidence>
<evidence type="ECO:0000256" key="9">
    <source>
        <dbReference type="ARBA" id="ARBA00065509"/>
    </source>
</evidence>
<comment type="caution">
    <text evidence="11">The sequence shown here is derived from an EMBL/GenBank/DDBJ whole genome shotgun (WGS) entry which is preliminary data.</text>
</comment>
<name>A0A7J3ZLJ2_9CREN</name>
<dbReference type="GO" id="GO:0008270">
    <property type="term" value="F:zinc ion binding"/>
    <property type="evidence" value="ECO:0007669"/>
    <property type="project" value="UniProtKB-UniRule"/>
</dbReference>
<gene>
    <name evidence="10" type="primary">rpo10</name>
    <name evidence="10" type="synonym">rpoN</name>
    <name evidence="11" type="ORF">ENM78_05615</name>
</gene>
<feature type="binding site" evidence="10">
    <location>
        <position position="7"/>
    </location>
    <ligand>
        <name>Zn(2+)</name>
        <dbReference type="ChEBI" id="CHEBI:29105"/>
    </ligand>
</feature>
<dbReference type="Gene3D" id="1.10.10.60">
    <property type="entry name" value="Homeodomain-like"/>
    <property type="match status" value="1"/>
</dbReference>
<dbReference type="FunFam" id="1.10.10.60:FF:000335">
    <property type="entry name" value="DNA-directed RNA polymerase subunit N, putative"/>
    <property type="match status" value="1"/>
</dbReference>
<keyword evidence="2 10" id="KW-0240">DNA-directed RNA polymerase</keyword>
<evidence type="ECO:0000313" key="11">
    <source>
        <dbReference type="EMBL" id="HHQ80908.1"/>
    </source>
</evidence>
<feature type="binding site" evidence="10">
    <location>
        <position position="44"/>
    </location>
    <ligand>
        <name>Zn(2+)</name>
        <dbReference type="ChEBI" id="CHEBI:29105"/>
    </ligand>
</feature>
<dbReference type="PANTHER" id="PTHR23431">
    <property type="entry name" value="DNA-DIRECTED RNA POLYMERASES I, II, AND III SUBUNIT RPABC5 FAMILY MEMBER"/>
    <property type="match status" value="1"/>
</dbReference>
<keyword evidence="3 10" id="KW-0963">Cytoplasm</keyword>
<keyword evidence="6 10" id="KW-0479">Metal-binding</keyword>
<evidence type="ECO:0000256" key="4">
    <source>
        <dbReference type="ARBA" id="ARBA00022679"/>
    </source>
</evidence>
<dbReference type="NCBIfam" id="NF003089">
    <property type="entry name" value="PRK04016.1"/>
    <property type="match status" value="1"/>
</dbReference>
<dbReference type="EMBL" id="DRZC01000076">
    <property type="protein sequence ID" value="HHQ80908.1"/>
    <property type="molecule type" value="Genomic_DNA"/>
</dbReference>
<evidence type="ECO:0000256" key="3">
    <source>
        <dbReference type="ARBA" id="ARBA00022490"/>
    </source>
</evidence>
<keyword evidence="8 10" id="KW-0804">Transcription</keyword>
<evidence type="ECO:0000256" key="2">
    <source>
        <dbReference type="ARBA" id="ARBA00022478"/>
    </source>
</evidence>
<feature type="binding site" evidence="10">
    <location>
        <position position="45"/>
    </location>
    <ligand>
        <name>Zn(2+)</name>
        <dbReference type="ChEBI" id="CHEBI:29105"/>
    </ligand>
</feature>
<dbReference type="InterPro" id="IPR000268">
    <property type="entry name" value="RPABC5/Rpb10"/>
</dbReference>
<dbReference type="SUPFAM" id="SSF46924">
    <property type="entry name" value="RNA polymerase subunit RPB10"/>
    <property type="match status" value="1"/>
</dbReference>
<dbReference type="InterPro" id="IPR023580">
    <property type="entry name" value="RNA_pol_su_RPB10"/>
</dbReference>
<comment type="catalytic activity">
    <reaction evidence="10">
        <text>RNA(n) + a ribonucleoside 5'-triphosphate = RNA(n+1) + diphosphate</text>
        <dbReference type="Rhea" id="RHEA:21248"/>
        <dbReference type="Rhea" id="RHEA-COMP:14527"/>
        <dbReference type="Rhea" id="RHEA-COMP:17342"/>
        <dbReference type="ChEBI" id="CHEBI:33019"/>
        <dbReference type="ChEBI" id="CHEBI:61557"/>
        <dbReference type="ChEBI" id="CHEBI:140395"/>
        <dbReference type="EC" id="2.7.7.6"/>
    </reaction>
</comment>
<evidence type="ECO:0000256" key="6">
    <source>
        <dbReference type="ARBA" id="ARBA00022723"/>
    </source>
</evidence>
<feature type="binding site" evidence="10">
    <location>
        <position position="10"/>
    </location>
    <ligand>
        <name>Zn(2+)</name>
        <dbReference type="ChEBI" id="CHEBI:29105"/>
    </ligand>
</feature>
<keyword evidence="4 10" id="KW-0808">Transferase</keyword>
<comment type="similarity">
    <text evidence="10">Belongs to the archaeal Rpo10/eukaryotic RPB10 RNA polymerase subunit family.</text>
</comment>
<keyword evidence="5 10" id="KW-0548">Nucleotidyltransferase</keyword>